<feature type="compositionally biased region" description="Basic and acidic residues" evidence="1">
    <location>
        <begin position="67"/>
        <end position="84"/>
    </location>
</feature>
<feature type="compositionally biased region" description="Basic and acidic residues" evidence="1">
    <location>
        <begin position="240"/>
        <end position="290"/>
    </location>
</feature>
<evidence type="ECO:0000313" key="3">
    <source>
        <dbReference type="Proteomes" id="UP001281761"/>
    </source>
</evidence>
<reference evidence="2 3" key="1">
    <citation type="journal article" date="2022" name="bioRxiv">
        <title>Genomics of Preaxostyla Flagellates Illuminates Evolutionary Transitions and the Path Towards Mitochondrial Loss.</title>
        <authorList>
            <person name="Novak L.V.F."/>
            <person name="Treitli S.C."/>
            <person name="Pyrih J."/>
            <person name="Halakuc P."/>
            <person name="Pipaliya S.V."/>
            <person name="Vacek V."/>
            <person name="Brzon O."/>
            <person name="Soukal P."/>
            <person name="Eme L."/>
            <person name="Dacks J.B."/>
            <person name="Karnkowska A."/>
            <person name="Elias M."/>
            <person name="Hampl V."/>
        </authorList>
    </citation>
    <scope>NUCLEOTIDE SEQUENCE [LARGE SCALE GENOMIC DNA]</scope>
    <source>
        <strain evidence="2">NAU3</strain>
        <tissue evidence="2">Gut</tissue>
    </source>
</reference>
<feature type="region of interest" description="Disordered" evidence="1">
    <location>
        <begin position="226"/>
        <end position="291"/>
    </location>
</feature>
<evidence type="ECO:0000256" key="1">
    <source>
        <dbReference type="SAM" id="MobiDB-lite"/>
    </source>
</evidence>
<keyword evidence="3" id="KW-1185">Reference proteome</keyword>
<organism evidence="2 3">
    <name type="scientific">Blattamonas nauphoetae</name>
    <dbReference type="NCBI Taxonomy" id="2049346"/>
    <lineage>
        <taxon>Eukaryota</taxon>
        <taxon>Metamonada</taxon>
        <taxon>Preaxostyla</taxon>
        <taxon>Oxymonadida</taxon>
        <taxon>Blattamonas</taxon>
    </lineage>
</organism>
<comment type="caution">
    <text evidence="2">The sequence shown here is derived from an EMBL/GenBank/DDBJ whole genome shotgun (WGS) entry which is preliminary data.</text>
</comment>
<feature type="region of interest" description="Disordered" evidence="1">
    <location>
        <begin position="67"/>
        <end position="109"/>
    </location>
</feature>
<gene>
    <name evidence="2" type="ORF">BLNAU_4071</name>
</gene>
<evidence type="ECO:0000313" key="2">
    <source>
        <dbReference type="EMBL" id="KAK2960984.1"/>
    </source>
</evidence>
<feature type="compositionally biased region" description="Basic and acidic residues" evidence="1">
    <location>
        <begin position="406"/>
        <end position="416"/>
    </location>
</feature>
<feature type="region of interest" description="Disordered" evidence="1">
    <location>
        <begin position="385"/>
        <end position="416"/>
    </location>
</feature>
<name>A0ABQ9YB90_9EUKA</name>
<dbReference type="Proteomes" id="UP001281761">
    <property type="component" value="Unassembled WGS sequence"/>
</dbReference>
<protein>
    <submittedName>
        <fullName evidence="2">Uncharacterized protein</fullName>
    </submittedName>
</protein>
<proteinExistence type="predicted"/>
<dbReference type="EMBL" id="JARBJD010000019">
    <property type="protein sequence ID" value="KAK2960984.1"/>
    <property type="molecule type" value="Genomic_DNA"/>
</dbReference>
<feature type="compositionally biased region" description="Polar residues" evidence="1">
    <location>
        <begin position="389"/>
        <end position="400"/>
    </location>
</feature>
<sequence>MTALENVELPTDALPVDAVLRRAAASHHRTSIGQQPRSASAGRADKRPGCVYIVVCVCAGRDGGIREEDERGGHKEYASDEKGAGRFAQCEDMEEEGRTSGRDVGGGGQGEGGECMHSDWMIPVCSSVHEPWDNDHVAFCSREDEEGMAFLSLQQTPSTSSKPQFISQTCISAVLLNSSPLTDLASIVAEVDANEVFMLHKTNMLEEIGAENELMERSCAGMMDWIGMGGLPDVDEEEEERRKETEAKEEEERLREERKEQELNKVAEETNEQEKRAKEAQPPTSDEHPSHIPLHYRLCRRPSSIIPLSPPHGPSPPYPSTSSLVQYSSYLSPSRPISTNSLAPSALGPHTTRITETSWINTATVCSETMSDAWEGTKRNLKAMEEGDAQSSVATGQSEVAVSVEQAKKAREELEK</sequence>
<accession>A0ABQ9YB90</accession>